<keyword evidence="3 8" id="KW-0813">Transport</keyword>
<dbReference type="PANTHER" id="PTHR23502">
    <property type="entry name" value="MAJOR FACILITATOR SUPERFAMILY"/>
    <property type="match status" value="1"/>
</dbReference>
<dbReference type="PROSITE" id="PS50850">
    <property type="entry name" value="MFS"/>
    <property type="match status" value="1"/>
</dbReference>
<feature type="transmembrane region" description="Helical" evidence="8">
    <location>
        <begin position="252"/>
        <end position="269"/>
    </location>
</feature>
<evidence type="ECO:0000259" key="9">
    <source>
        <dbReference type="PROSITE" id="PS50850"/>
    </source>
</evidence>
<feature type="transmembrane region" description="Helical" evidence="8">
    <location>
        <begin position="12"/>
        <end position="29"/>
    </location>
</feature>
<comment type="caution">
    <text evidence="10">The sequence shown here is derived from an EMBL/GenBank/DDBJ whole genome shotgun (WGS) entry which is preliminary data.</text>
</comment>
<proteinExistence type="inferred from homology"/>
<name>A0ABT0LFL4_9GAMM</name>
<dbReference type="RefSeq" id="WP_248941743.1">
    <property type="nucleotide sequence ID" value="NZ_JAKIKS010000084.1"/>
</dbReference>
<feature type="transmembrane region" description="Helical" evidence="8">
    <location>
        <begin position="306"/>
        <end position="328"/>
    </location>
</feature>
<dbReference type="Gene3D" id="1.20.1720.10">
    <property type="entry name" value="Multidrug resistance protein D"/>
    <property type="match status" value="1"/>
</dbReference>
<evidence type="ECO:0000256" key="6">
    <source>
        <dbReference type="ARBA" id="ARBA00022989"/>
    </source>
</evidence>
<feature type="transmembrane region" description="Helical" evidence="8">
    <location>
        <begin position="80"/>
        <end position="97"/>
    </location>
</feature>
<keyword evidence="5 8" id="KW-0812">Transmembrane</keyword>
<dbReference type="CDD" id="cd17320">
    <property type="entry name" value="MFS_MdfA_MDR_like"/>
    <property type="match status" value="1"/>
</dbReference>
<evidence type="ECO:0000313" key="11">
    <source>
        <dbReference type="Proteomes" id="UP001203423"/>
    </source>
</evidence>
<evidence type="ECO:0000256" key="5">
    <source>
        <dbReference type="ARBA" id="ARBA00022692"/>
    </source>
</evidence>
<protein>
    <recommendedName>
        <fullName evidence="8">Bcr/CflA family efflux transporter</fullName>
    </recommendedName>
</protein>
<organism evidence="10 11">
    <name type="scientific">Shewanella surugensis</name>
    <dbReference type="NCBI Taxonomy" id="212020"/>
    <lineage>
        <taxon>Bacteria</taxon>
        <taxon>Pseudomonadati</taxon>
        <taxon>Pseudomonadota</taxon>
        <taxon>Gammaproteobacteria</taxon>
        <taxon>Alteromonadales</taxon>
        <taxon>Shewanellaceae</taxon>
        <taxon>Shewanella</taxon>
    </lineage>
</organism>
<keyword evidence="11" id="KW-1185">Reference proteome</keyword>
<comment type="similarity">
    <text evidence="2 8">Belongs to the major facilitator superfamily. Bcr/CmlA family.</text>
</comment>
<evidence type="ECO:0000256" key="3">
    <source>
        <dbReference type="ARBA" id="ARBA00022448"/>
    </source>
</evidence>
<dbReference type="InterPro" id="IPR036259">
    <property type="entry name" value="MFS_trans_sf"/>
</dbReference>
<dbReference type="Proteomes" id="UP001203423">
    <property type="component" value="Unassembled WGS sequence"/>
</dbReference>
<comment type="subcellular location">
    <subcellularLocation>
        <location evidence="8">Cell inner membrane</location>
        <topology evidence="8">Multi-pass membrane protein</topology>
    </subcellularLocation>
    <subcellularLocation>
        <location evidence="1">Cell membrane</location>
        <topology evidence="1">Multi-pass membrane protein</topology>
    </subcellularLocation>
</comment>
<feature type="transmembrane region" description="Helical" evidence="8">
    <location>
        <begin position="281"/>
        <end position="300"/>
    </location>
</feature>
<dbReference type="NCBIfam" id="TIGR00710">
    <property type="entry name" value="efflux_Bcr_CflA"/>
    <property type="match status" value="1"/>
</dbReference>
<dbReference type="InterPro" id="IPR011701">
    <property type="entry name" value="MFS"/>
</dbReference>
<evidence type="ECO:0000256" key="8">
    <source>
        <dbReference type="RuleBase" id="RU365088"/>
    </source>
</evidence>
<evidence type="ECO:0000256" key="2">
    <source>
        <dbReference type="ARBA" id="ARBA00006236"/>
    </source>
</evidence>
<dbReference type="InterPro" id="IPR004812">
    <property type="entry name" value="Efflux_drug-R_Bcr/CmlA"/>
</dbReference>
<evidence type="ECO:0000256" key="1">
    <source>
        <dbReference type="ARBA" id="ARBA00004651"/>
    </source>
</evidence>
<accession>A0ABT0LFL4</accession>
<feature type="transmembrane region" description="Helical" evidence="8">
    <location>
        <begin position="54"/>
        <end position="73"/>
    </location>
</feature>
<keyword evidence="8" id="KW-0997">Cell inner membrane</keyword>
<feature type="domain" description="Major facilitator superfamily (MFS) profile" evidence="9">
    <location>
        <begin position="12"/>
        <end position="397"/>
    </location>
</feature>
<feature type="transmembrane region" description="Helical" evidence="8">
    <location>
        <begin position="103"/>
        <end position="126"/>
    </location>
</feature>
<dbReference type="SUPFAM" id="SSF103473">
    <property type="entry name" value="MFS general substrate transporter"/>
    <property type="match status" value="1"/>
</dbReference>
<keyword evidence="6 8" id="KW-1133">Transmembrane helix</keyword>
<keyword evidence="7 8" id="KW-0472">Membrane</keyword>
<feature type="transmembrane region" description="Helical" evidence="8">
    <location>
        <begin position="138"/>
        <end position="161"/>
    </location>
</feature>
<feature type="transmembrane region" description="Helical" evidence="8">
    <location>
        <begin position="215"/>
        <end position="232"/>
    </location>
</feature>
<feature type="transmembrane region" description="Helical" evidence="8">
    <location>
        <begin position="167"/>
        <end position="185"/>
    </location>
</feature>
<keyword evidence="4" id="KW-1003">Cell membrane</keyword>
<gene>
    <name evidence="10" type="ORF">L2764_18160</name>
</gene>
<evidence type="ECO:0000256" key="7">
    <source>
        <dbReference type="ARBA" id="ARBA00023136"/>
    </source>
</evidence>
<reference evidence="10 11" key="1">
    <citation type="submission" date="2022-01" db="EMBL/GenBank/DDBJ databases">
        <title>Whole genome-based taxonomy of the Shewanellaceae.</title>
        <authorList>
            <person name="Martin-Rodriguez A.J."/>
        </authorList>
    </citation>
    <scope>NUCLEOTIDE SEQUENCE [LARGE SCALE GENOMIC DNA]</scope>
    <source>
        <strain evidence="10 11">DSM 17177</strain>
    </source>
</reference>
<feature type="transmembrane region" description="Helical" evidence="8">
    <location>
        <begin position="371"/>
        <end position="390"/>
    </location>
</feature>
<evidence type="ECO:0000313" key="10">
    <source>
        <dbReference type="EMBL" id="MCL1126354.1"/>
    </source>
</evidence>
<evidence type="ECO:0000256" key="4">
    <source>
        <dbReference type="ARBA" id="ARBA00022475"/>
    </source>
</evidence>
<dbReference type="PANTHER" id="PTHR23502:SF132">
    <property type="entry name" value="POLYAMINE TRANSPORTER 2-RELATED"/>
    <property type="match status" value="1"/>
</dbReference>
<dbReference type="Pfam" id="PF07690">
    <property type="entry name" value="MFS_1"/>
    <property type="match status" value="1"/>
</dbReference>
<sequence length="401" mass="43314">MSTHPPAIPSFARLIPLLGAMIAITPFAIDMSLPAMTTLATQFHTPMSDIQQSLSLYLIGYSAGMFVFGPLADKWGRRRFVIYGLLGFMLSSTALALTSNIELFLLLRFFQAFTGAAATVVIPGYVKEIYGKDTAKGMSYVMLIMMLAPLIAPSIGSLILVLGDWNLIFAFMAVYTLIIVIVAFYKLKLPSDDILTEHSQLSFVKNYKTVLTKPGIALNIMTSFVISFAYFSYLTASPLVFMTVFGLSPEKFTLIFTTNVGALMLATAINSQLVTRFRTDTLLRIATLLATIAGVALLTVNTLGMSYQYTAAALVPLMGCLGIMSVNADTIVLMKFQKEIGTASAVIGTLKFGFGALGGPILALFSTHTAVPFAILMLSAVMLAGLLQILNRSHLIPNESL</sequence>
<dbReference type="InterPro" id="IPR020846">
    <property type="entry name" value="MFS_dom"/>
</dbReference>
<feature type="transmembrane region" description="Helical" evidence="8">
    <location>
        <begin position="340"/>
        <end position="365"/>
    </location>
</feature>
<dbReference type="EMBL" id="JAKIKS010000084">
    <property type="protein sequence ID" value="MCL1126354.1"/>
    <property type="molecule type" value="Genomic_DNA"/>
</dbReference>